<dbReference type="InterPro" id="IPR051321">
    <property type="entry name" value="PHA/PHB_synthase"/>
</dbReference>
<proteinExistence type="predicted"/>
<dbReference type="SUPFAM" id="SSF53474">
    <property type="entry name" value="alpha/beta-Hydrolases"/>
    <property type="match status" value="1"/>
</dbReference>
<dbReference type="PATRIC" id="fig|314722.6.peg.316"/>
<dbReference type="RefSeq" id="WP_052629715.1">
    <property type="nucleotide sequence ID" value="NZ_CP011144.1"/>
</dbReference>
<dbReference type="OrthoDB" id="9800634at2"/>
<keyword evidence="3" id="KW-1185">Reference proteome</keyword>
<dbReference type="KEGG" id="psuw:WQ53_01495"/>
<dbReference type="Gene3D" id="3.40.50.1820">
    <property type="entry name" value="alpha/beta hydrolase"/>
    <property type="match status" value="1"/>
</dbReference>
<evidence type="ECO:0000313" key="3">
    <source>
        <dbReference type="Proteomes" id="UP000033067"/>
    </source>
</evidence>
<name>A0A0E3YZQ0_9GAMM</name>
<evidence type="ECO:0000259" key="1">
    <source>
        <dbReference type="Pfam" id="PF06850"/>
    </source>
</evidence>
<sequence length="414" mass="46441">MLYQLHELNRAMMAPWVHLAEANSRIFSDPSSWASSLPGAERIAAGNELVHRLGKDYEKPPWGIHEVEVAGRKVPVLEQEELRKPFCRLVRFKRYSDDAATIAALKDDPVVLVVAPLSGHHATLLRDTVRTLLRDHKVYVTDWIDARMVPAEDGAFGLDDYVAYIEAFIRHIGAAHLNVISVCQPTVPVLAAVSLMAARGEPVPRSLVMMGGPIDARRSPTAVNSLATRNPLSWFENNVIHSVPQPYPGQGREVYPGFLQHAGFLAMNPSRHFMSHWDFYSDLVKGDLLDAEGHRRFYDEYNAVLDMPAEYYLDTIRTVFQEFLLPRGKWKVNGELVKPAAIKGTALMTIEGELDDISGLGQTQAAHDLCTGIPKTRQRHLTVEGAGHYGIFSGRRWRENVYPQVREFIARYAG</sequence>
<dbReference type="PANTHER" id="PTHR36837">
    <property type="entry name" value="POLY(3-HYDROXYALKANOATE) POLYMERASE SUBUNIT PHAC"/>
    <property type="match status" value="1"/>
</dbReference>
<dbReference type="Pfam" id="PF06850">
    <property type="entry name" value="PHB_depo_C"/>
    <property type="match status" value="1"/>
</dbReference>
<dbReference type="EMBL" id="CP011144">
    <property type="protein sequence ID" value="AKC85634.1"/>
    <property type="molecule type" value="Genomic_DNA"/>
</dbReference>
<dbReference type="InterPro" id="IPR010915">
    <property type="entry name" value="PHB_depoly_PhaZ"/>
</dbReference>
<gene>
    <name evidence="2" type="ORF">WQ53_01495</name>
</gene>
<organism evidence="2 3">
    <name type="scientific">Pseudoxanthomonas suwonensis</name>
    <dbReference type="NCBI Taxonomy" id="314722"/>
    <lineage>
        <taxon>Bacteria</taxon>
        <taxon>Pseudomonadati</taxon>
        <taxon>Pseudomonadota</taxon>
        <taxon>Gammaproteobacteria</taxon>
        <taxon>Lysobacterales</taxon>
        <taxon>Lysobacteraceae</taxon>
        <taxon>Pseudoxanthomonas</taxon>
    </lineage>
</organism>
<protein>
    <submittedName>
        <fullName evidence="2">Esterase</fullName>
    </submittedName>
</protein>
<dbReference type="PIRSF" id="PIRSF020818">
    <property type="entry name" value="PHB_depoly_PhaZ"/>
    <property type="match status" value="1"/>
</dbReference>
<dbReference type="Proteomes" id="UP000033067">
    <property type="component" value="Chromosome"/>
</dbReference>
<accession>A0A0E3YZQ0</accession>
<dbReference type="eggNOG" id="COG4553">
    <property type="taxonomic scope" value="Bacteria"/>
</dbReference>
<feature type="domain" description="PHB de-polymerase C-terminal" evidence="1">
    <location>
        <begin position="211"/>
        <end position="412"/>
    </location>
</feature>
<reference evidence="2 3" key="1">
    <citation type="journal article" date="2015" name="Genome Announc.">
        <title>Complete Genome Sequence of Pseudoxanthomonas suwonensis Strain J1, a Cellulose-Degrading Bacterium Isolated from Leaf- and Wood-Enriched Soil.</title>
        <authorList>
            <person name="Hou L."/>
            <person name="Jiang J."/>
            <person name="Xu Z."/>
            <person name="Zhou Y."/>
            <person name="Leung F.C."/>
        </authorList>
    </citation>
    <scope>NUCLEOTIDE SEQUENCE [LARGE SCALE GENOMIC DNA]</scope>
    <source>
        <strain evidence="2 3">J1</strain>
    </source>
</reference>
<dbReference type="InterPro" id="IPR009656">
    <property type="entry name" value="PHB_depo_C"/>
</dbReference>
<dbReference type="InterPro" id="IPR029058">
    <property type="entry name" value="AB_hydrolase_fold"/>
</dbReference>
<dbReference type="PANTHER" id="PTHR36837:SF4">
    <property type="entry name" value="BLR0908 PROTEIN"/>
    <property type="match status" value="1"/>
</dbReference>
<evidence type="ECO:0000313" key="2">
    <source>
        <dbReference type="EMBL" id="AKC85634.1"/>
    </source>
</evidence>
<dbReference type="AlphaFoldDB" id="A0A0E3YZQ0"/>
<dbReference type="NCBIfam" id="TIGR01849">
    <property type="entry name" value="PHB_depoly_PhaZ"/>
    <property type="match status" value="1"/>
</dbReference>